<dbReference type="Proteomes" id="UP000198866">
    <property type="component" value="Unassembled WGS sequence"/>
</dbReference>
<dbReference type="InterPro" id="IPR025161">
    <property type="entry name" value="IS402-like_dom"/>
</dbReference>
<dbReference type="Pfam" id="PF13340">
    <property type="entry name" value="DUF4096"/>
    <property type="match status" value="1"/>
</dbReference>
<dbReference type="RefSeq" id="WP_143062272.1">
    <property type="nucleotide sequence ID" value="NZ_FNYE01000011.1"/>
</dbReference>
<dbReference type="EMBL" id="FNYE01000011">
    <property type="protein sequence ID" value="SEJ44311.1"/>
    <property type="molecule type" value="Genomic_DNA"/>
</dbReference>
<sequence length="125" mass="14621">MNVKFESVLTDEQWTRVSQIFDREPKVETRGRPGYRNRDVFECVLWVISNGVPWSALPTRTPDFRTCHRRFKIWSQKGLLAEALPQLFGESADTMLQSIKTRSRLRRQASSARQHGQSLEAVRRM</sequence>
<dbReference type="OrthoDB" id="1551210at2"/>
<protein>
    <submittedName>
        <fullName evidence="3">Putative transposase of IS4/5 family</fullName>
    </submittedName>
</protein>
<evidence type="ECO:0000259" key="2">
    <source>
        <dbReference type="Pfam" id="PF13340"/>
    </source>
</evidence>
<evidence type="ECO:0000313" key="4">
    <source>
        <dbReference type="Proteomes" id="UP000198866"/>
    </source>
</evidence>
<evidence type="ECO:0000256" key="1">
    <source>
        <dbReference type="SAM" id="MobiDB-lite"/>
    </source>
</evidence>
<feature type="region of interest" description="Disordered" evidence="1">
    <location>
        <begin position="103"/>
        <end position="125"/>
    </location>
</feature>
<evidence type="ECO:0000313" key="3">
    <source>
        <dbReference type="EMBL" id="SEJ44311.1"/>
    </source>
</evidence>
<dbReference type="STRING" id="667676.SAMN05192539_101139"/>
<gene>
    <name evidence="3" type="ORF">SAMN05192539_101139</name>
</gene>
<reference evidence="4" key="1">
    <citation type="submission" date="2016-10" db="EMBL/GenBank/DDBJ databases">
        <authorList>
            <person name="Varghese N."/>
            <person name="Submissions S."/>
        </authorList>
    </citation>
    <scope>NUCLEOTIDE SEQUENCE [LARGE SCALE GENOMIC DNA]</scope>
    <source>
        <strain evidence="4">LMG 26031</strain>
    </source>
</reference>
<accession>A0A1H6YSS2</accession>
<dbReference type="InterPro" id="IPR052909">
    <property type="entry name" value="Transposase_6_like"/>
</dbReference>
<name>A0A1H6YSS2_9BURK</name>
<proteinExistence type="predicted"/>
<dbReference type="AlphaFoldDB" id="A0A1H6YSS2"/>
<dbReference type="PANTHER" id="PTHR46637:SF1">
    <property type="entry name" value="BLL5188 PROTEIN"/>
    <property type="match status" value="1"/>
</dbReference>
<feature type="domain" description="Insertion element IS402-like" evidence="2">
    <location>
        <begin position="9"/>
        <end position="82"/>
    </location>
</feature>
<dbReference type="PANTHER" id="PTHR46637">
    <property type="entry name" value="TIS1421-TRANSPOSASE PROTEIN A"/>
    <property type="match status" value="1"/>
</dbReference>
<organism evidence="3 4">
    <name type="scientific">Paraburkholderia diazotrophica</name>
    <dbReference type="NCBI Taxonomy" id="667676"/>
    <lineage>
        <taxon>Bacteria</taxon>
        <taxon>Pseudomonadati</taxon>
        <taxon>Pseudomonadota</taxon>
        <taxon>Betaproteobacteria</taxon>
        <taxon>Burkholderiales</taxon>
        <taxon>Burkholderiaceae</taxon>
        <taxon>Paraburkholderia</taxon>
    </lineage>
</organism>
<keyword evidence="4" id="KW-1185">Reference proteome</keyword>